<accession>A0A0C3KEJ8</accession>
<protein>
    <submittedName>
        <fullName evidence="2">Uncharacterized protein</fullName>
    </submittedName>
</protein>
<dbReference type="EMBL" id="KN831958">
    <property type="protein sequence ID" value="KIO08027.1"/>
    <property type="molecule type" value="Genomic_DNA"/>
</dbReference>
<reference evidence="2 3" key="1">
    <citation type="submission" date="2014-04" db="EMBL/GenBank/DDBJ databases">
        <authorList>
            <consortium name="DOE Joint Genome Institute"/>
            <person name="Kuo A."/>
            <person name="Kohler A."/>
            <person name="Costa M.D."/>
            <person name="Nagy L.G."/>
            <person name="Floudas D."/>
            <person name="Copeland A."/>
            <person name="Barry K.W."/>
            <person name="Cichocki N."/>
            <person name="Veneault-Fourrey C."/>
            <person name="LaButti K."/>
            <person name="Lindquist E.A."/>
            <person name="Lipzen A."/>
            <person name="Lundell T."/>
            <person name="Morin E."/>
            <person name="Murat C."/>
            <person name="Sun H."/>
            <person name="Tunlid A."/>
            <person name="Henrissat B."/>
            <person name="Grigoriev I.V."/>
            <person name="Hibbett D.S."/>
            <person name="Martin F."/>
            <person name="Nordberg H.P."/>
            <person name="Cantor M.N."/>
            <person name="Hua S.X."/>
        </authorList>
    </citation>
    <scope>NUCLEOTIDE SEQUENCE [LARGE SCALE GENOMIC DNA]</scope>
    <source>
        <strain evidence="2 3">Marx 270</strain>
    </source>
</reference>
<dbReference type="AlphaFoldDB" id="A0A0C3KEJ8"/>
<dbReference type="Proteomes" id="UP000054217">
    <property type="component" value="Unassembled WGS sequence"/>
</dbReference>
<organism evidence="2 3">
    <name type="scientific">Pisolithus tinctorius Marx 270</name>
    <dbReference type="NCBI Taxonomy" id="870435"/>
    <lineage>
        <taxon>Eukaryota</taxon>
        <taxon>Fungi</taxon>
        <taxon>Dikarya</taxon>
        <taxon>Basidiomycota</taxon>
        <taxon>Agaricomycotina</taxon>
        <taxon>Agaricomycetes</taxon>
        <taxon>Agaricomycetidae</taxon>
        <taxon>Boletales</taxon>
        <taxon>Sclerodermatineae</taxon>
        <taxon>Pisolithaceae</taxon>
        <taxon>Pisolithus</taxon>
    </lineage>
</organism>
<gene>
    <name evidence="2" type="ORF">M404DRAFT_23278</name>
</gene>
<feature type="region of interest" description="Disordered" evidence="1">
    <location>
        <begin position="1"/>
        <end position="115"/>
    </location>
</feature>
<sequence length="355" mass="38675">MAPKREASQTKDTSPAKRMRSATSNQPTAMLVTTKQHEAIPEHQSCGSDVGTSSTPLTNTLPSSHASVPVRDSLPNPGPPLQMPPHDILPKDAPPSSQQTSPSGSNHPNPTSAGTTVTTVVPALVSCLIDPECMSTCPEPLVIRLQMLSTYSNVDANTFALGHLLPNATWGTTTAFDDCSKLLCNPKTNEPINIWILGHISSTWFLKNGDPDNQCSVTVLPLSSNLGQYANQLVLEFSTPMLSINEFDSGLICAVRWQSPKGGGTPILFNSIYDAWKILKSKSSMQKLDISYLEKRALVLVETHLQRYRQKDEKGRWTIAKAQFELQAIYLLQDPWVPEVQTSSDTGVEIAGLEI</sequence>
<feature type="compositionally biased region" description="Polar residues" evidence="1">
    <location>
        <begin position="106"/>
        <end position="115"/>
    </location>
</feature>
<feature type="compositionally biased region" description="Polar residues" evidence="1">
    <location>
        <begin position="21"/>
        <end position="34"/>
    </location>
</feature>
<feature type="compositionally biased region" description="Low complexity" evidence="1">
    <location>
        <begin position="94"/>
        <end position="105"/>
    </location>
</feature>
<evidence type="ECO:0000313" key="2">
    <source>
        <dbReference type="EMBL" id="KIO08027.1"/>
    </source>
</evidence>
<evidence type="ECO:0000256" key="1">
    <source>
        <dbReference type="SAM" id="MobiDB-lite"/>
    </source>
</evidence>
<evidence type="ECO:0000313" key="3">
    <source>
        <dbReference type="Proteomes" id="UP000054217"/>
    </source>
</evidence>
<keyword evidence="3" id="KW-1185">Reference proteome</keyword>
<dbReference type="OrthoDB" id="3066210at2759"/>
<dbReference type="InParanoid" id="A0A0C3KEJ8"/>
<feature type="compositionally biased region" description="Low complexity" evidence="1">
    <location>
        <begin position="52"/>
        <end position="64"/>
    </location>
</feature>
<name>A0A0C3KEJ8_PISTI</name>
<reference evidence="3" key="2">
    <citation type="submission" date="2015-01" db="EMBL/GenBank/DDBJ databases">
        <title>Evolutionary Origins and Diversification of the Mycorrhizal Mutualists.</title>
        <authorList>
            <consortium name="DOE Joint Genome Institute"/>
            <consortium name="Mycorrhizal Genomics Consortium"/>
            <person name="Kohler A."/>
            <person name="Kuo A."/>
            <person name="Nagy L.G."/>
            <person name="Floudas D."/>
            <person name="Copeland A."/>
            <person name="Barry K.W."/>
            <person name="Cichocki N."/>
            <person name="Veneault-Fourrey C."/>
            <person name="LaButti K."/>
            <person name="Lindquist E.A."/>
            <person name="Lipzen A."/>
            <person name="Lundell T."/>
            <person name="Morin E."/>
            <person name="Murat C."/>
            <person name="Riley R."/>
            <person name="Ohm R."/>
            <person name="Sun H."/>
            <person name="Tunlid A."/>
            <person name="Henrissat B."/>
            <person name="Grigoriev I.V."/>
            <person name="Hibbett D.S."/>
            <person name="Martin F."/>
        </authorList>
    </citation>
    <scope>NUCLEOTIDE SEQUENCE [LARGE SCALE GENOMIC DNA]</scope>
    <source>
        <strain evidence="3">Marx 270</strain>
    </source>
</reference>
<dbReference type="HOGENOM" id="CLU_045158_0_0_1"/>
<proteinExistence type="predicted"/>